<keyword evidence="1 8" id="KW-0963">Cytoplasm</keyword>
<evidence type="ECO:0000313" key="10">
    <source>
        <dbReference type="EMBL" id="TDA40169.1"/>
    </source>
</evidence>
<feature type="binding site" evidence="8">
    <location>
        <position position="91"/>
    </location>
    <ligand>
        <name>Zn(2+)</name>
        <dbReference type="ChEBI" id="CHEBI:29105"/>
    </ligand>
</feature>
<dbReference type="PANTHER" id="PTHR14742">
    <property type="entry name" value="RIBONUCLEASE P SUBUNIT P21"/>
    <property type="match status" value="1"/>
</dbReference>
<gene>
    <name evidence="8" type="primary">rnp4</name>
    <name evidence="10" type="ORF">DSO09_01045</name>
    <name evidence="9" type="ORF">EF809_03165</name>
</gene>
<dbReference type="EMBL" id="RXIH01000026">
    <property type="protein sequence ID" value="RZN56267.1"/>
    <property type="molecule type" value="Genomic_DNA"/>
</dbReference>
<keyword evidence="2 8" id="KW-0819">tRNA processing</keyword>
<dbReference type="Gene3D" id="6.20.50.20">
    <property type="match status" value="1"/>
</dbReference>
<organism evidence="10 12">
    <name type="scientific">Thermoproteota archaeon</name>
    <dbReference type="NCBI Taxonomy" id="2056631"/>
    <lineage>
        <taxon>Archaea</taxon>
        <taxon>Thermoproteota</taxon>
    </lineage>
</organism>
<reference evidence="10 12" key="1">
    <citation type="journal article" date="2019" name="Nat. Microbiol.">
        <title>Expanding anaerobic alkane metabolism in the domain of Archaea.</title>
        <authorList>
            <person name="Wang Y."/>
            <person name="Wegener G."/>
            <person name="Hou J."/>
            <person name="Wang F."/>
            <person name="Xiao X."/>
        </authorList>
    </citation>
    <scope>NUCLEOTIDE SEQUENCE [LARGE SCALE GENOMIC DNA]</scope>
    <source>
        <strain evidence="10">WYZ-LMO11</strain>
    </source>
</reference>
<dbReference type="Pfam" id="PF04032">
    <property type="entry name" value="Rpr2"/>
    <property type="match status" value="1"/>
</dbReference>
<evidence type="ECO:0000256" key="2">
    <source>
        <dbReference type="ARBA" id="ARBA00022694"/>
    </source>
</evidence>
<dbReference type="EC" id="3.1.26.5" evidence="8"/>
<keyword evidence="3 8" id="KW-0540">Nuclease</keyword>
<comment type="subcellular location">
    <subcellularLocation>
        <location evidence="8">Cytoplasm</location>
    </subcellularLocation>
</comment>
<keyword evidence="6 8" id="KW-0378">Hydrolase</keyword>
<name>A0A523BGW2_9CREN</name>
<protein>
    <recommendedName>
        <fullName evidence="8">Ribonuclease P protein component 4</fullName>
        <shortName evidence="8">RNase P component 4</shortName>
        <ecNumber evidence="8">3.1.26.5</ecNumber>
    </recommendedName>
    <alternativeName>
        <fullName evidence="8">Rpp21</fullName>
    </alternativeName>
</protein>
<keyword evidence="4 8" id="KW-0479">Metal-binding</keyword>
<dbReference type="GO" id="GO:0005737">
    <property type="term" value="C:cytoplasm"/>
    <property type="evidence" value="ECO:0007669"/>
    <property type="project" value="UniProtKB-SubCell"/>
</dbReference>
<evidence type="ECO:0000313" key="9">
    <source>
        <dbReference type="EMBL" id="RZN56267.1"/>
    </source>
</evidence>
<sequence length="106" mass="12429">MKLSKNQLIRDIALQRIENLFNLAINNIKSNPSLSHRYIEIAIKISQRTRVKIPRNLKYFICKSCHSLLYPGITSRIRISPRRNPHIVVTCMVCGRIKRYPISKKK</sequence>
<accession>A0A523BGW2</accession>
<evidence type="ECO:0000256" key="5">
    <source>
        <dbReference type="ARBA" id="ARBA00022759"/>
    </source>
</evidence>
<dbReference type="Gene3D" id="1.20.5.420">
    <property type="entry name" value="Immunoglobulin FC, subunit C"/>
    <property type="match status" value="1"/>
</dbReference>
<evidence type="ECO:0000256" key="7">
    <source>
        <dbReference type="ARBA" id="ARBA00022833"/>
    </source>
</evidence>
<dbReference type="GO" id="GO:0004526">
    <property type="term" value="F:ribonuclease P activity"/>
    <property type="evidence" value="ECO:0007669"/>
    <property type="project" value="UniProtKB-UniRule"/>
</dbReference>
<dbReference type="Proteomes" id="UP000316080">
    <property type="component" value="Unassembled WGS sequence"/>
</dbReference>
<evidence type="ECO:0000313" key="11">
    <source>
        <dbReference type="Proteomes" id="UP000316080"/>
    </source>
</evidence>
<comment type="similarity">
    <text evidence="8">Belongs to the eukaryotic/archaeal RNase P protein component 4 family.</text>
</comment>
<evidence type="ECO:0000256" key="8">
    <source>
        <dbReference type="HAMAP-Rule" id="MF_00757"/>
    </source>
</evidence>
<comment type="caution">
    <text evidence="10">The sequence shown here is derived from an EMBL/GenBank/DDBJ whole genome shotgun (WGS) entry which is preliminary data.</text>
</comment>
<feature type="binding site" evidence="8">
    <location>
        <position position="65"/>
    </location>
    <ligand>
        <name>Zn(2+)</name>
        <dbReference type="ChEBI" id="CHEBI:29105"/>
    </ligand>
</feature>
<dbReference type="Proteomes" id="UP000317265">
    <property type="component" value="Unassembled WGS sequence"/>
</dbReference>
<dbReference type="GO" id="GO:0030677">
    <property type="term" value="C:ribonuclease P complex"/>
    <property type="evidence" value="ECO:0007669"/>
    <property type="project" value="UniProtKB-UniRule"/>
</dbReference>
<evidence type="ECO:0000313" key="12">
    <source>
        <dbReference type="Proteomes" id="UP000317265"/>
    </source>
</evidence>
<keyword evidence="7 8" id="KW-0862">Zinc</keyword>
<dbReference type="AlphaFoldDB" id="A0A523BGW2"/>
<evidence type="ECO:0000256" key="1">
    <source>
        <dbReference type="ARBA" id="ARBA00022490"/>
    </source>
</evidence>
<dbReference type="HAMAP" id="MF_00757">
    <property type="entry name" value="RNase_P_4"/>
    <property type="match status" value="1"/>
</dbReference>
<dbReference type="InterPro" id="IPR016432">
    <property type="entry name" value="RNP4"/>
</dbReference>
<dbReference type="GO" id="GO:0008270">
    <property type="term" value="F:zinc ion binding"/>
    <property type="evidence" value="ECO:0007669"/>
    <property type="project" value="UniProtKB-UniRule"/>
</dbReference>
<evidence type="ECO:0000256" key="3">
    <source>
        <dbReference type="ARBA" id="ARBA00022722"/>
    </source>
</evidence>
<reference evidence="9 11" key="2">
    <citation type="journal article" date="2019" name="Nat. Microbiol.">
        <title>Wide diversity of methane and short-chain alkane metabolisms in uncultured archaea.</title>
        <authorList>
            <person name="Borrel G."/>
            <person name="Adam P.S."/>
            <person name="McKay L.J."/>
            <person name="Chen L.X."/>
            <person name="Sierra-Garcia I.N."/>
            <person name="Sieber C.M."/>
            <person name="Letourneur Q."/>
            <person name="Ghozlane A."/>
            <person name="Andersen G.L."/>
            <person name="Li W.J."/>
            <person name="Hallam S.J."/>
            <person name="Muyzer G."/>
            <person name="de Oliveira V.M."/>
            <person name="Inskeep W.P."/>
            <person name="Banfield J.F."/>
            <person name="Gribaldo S."/>
        </authorList>
    </citation>
    <scope>NUCLEOTIDE SEQUENCE [LARGE SCALE GENOMIC DNA]</scope>
    <source>
        <strain evidence="9">Verst-YHS</strain>
    </source>
</reference>
<dbReference type="PANTHER" id="PTHR14742:SF0">
    <property type="entry name" value="RIBONUCLEASE P PROTEIN SUBUNIT P21"/>
    <property type="match status" value="1"/>
</dbReference>
<comment type="function">
    <text evidence="8">Part of ribonuclease P, a protein complex that generates mature tRNA molecules by cleaving their 5'-ends.</text>
</comment>
<feature type="binding site" evidence="8">
    <location>
        <position position="62"/>
    </location>
    <ligand>
        <name>Zn(2+)</name>
        <dbReference type="ChEBI" id="CHEBI:29105"/>
    </ligand>
</feature>
<comment type="catalytic activity">
    <reaction evidence="8">
        <text>Endonucleolytic cleavage of RNA, removing 5'-extranucleotides from tRNA precursor.</text>
        <dbReference type="EC" id="3.1.26.5"/>
    </reaction>
</comment>
<proteinExistence type="inferred from homology"/>
<evidence type="ECO:0000256" key="6">
    <source>
        <dbReference type="ARBA" id="ARBA00022801"/>
    </source>
</evidence>
<dbReference type="PIRSF" id="PIRSF004878">
    <property type="entry name" value="RNase_P_4"/>
    <property type="match status" value="1"/>
</dbReference>
<comment type="subunit">
    <text evidence="8">Consists of a catalytic RNA component and at least 4-5 protein subunits.</text>
</comment>
<evidence type="ECO:0000256" key="4">
    <source>
        <dbReference type="ARBA" id="ARBA00022723"/>
    </source>
</evidence>
<dbReference type="InterPro" id="IPR007175">
    <property type="entry name" value="Rpr2/Snm1/Rpp21"/>
</dbReference>
<keyword evidence="5 8" id="KW-0255">Endonuclease</keyword>
<comment type="cofactor">
    <cofactor evidence="8">
        <name>Zn(2+)</name>
        <dbReference type="ChEBI" id="CHEBI:29105"/>
    </cofactor>
    <text evidence="8">Binds 1 zinc ion per subunit.</text>
</comment>
<feature type="binding site" evidence="8">
    <location>
        <position position="94"/>
    </location>
    <ligand>
        <name>Zn(2+)</name>
        <dbReference type="ChEBI" id="CHEBI:29105"/>
    </ligand>
</feature>
<dbReference type="GO" id="GO:0001682">
    <property type="term" value="P:tRNA 5'-leader removal"/>
    <property type="evidence" value="ECO:0007669"/>
    <property type="project" value="UniProtKB-UniRule"/>
</dbReference>
<dbReference type="EMBL" id="QNVI01000014">
    <property type="protein sequence ID" value="TDA40169.1"/>
    <property type="molecule type" value="Genomic_DNA"/>
</dbReference>